<evidence type="ECO:0000256" key="1">
    <source>
        <dbReference type="SAM" id="MobiDB-lite"/>
    </source>
</evidence>
<feature type="compositionally biased region" description="Low complexity" evidence="1">
    <location>
        <begin position="66"/>
        <end position="93"/>
    </location>
</feature>
<feature type="compositionally biased region" description="Gly residues" evidence="1">
    <location>
        <begin position="113"/>
        <end position="134"/>
    </location>
</feature>
<feature type="chain" id="PRO_5046821156" evidence="3">
    <location>
        <begin position="30"/>
        <end position="395"/>
    </location>
</feature>
<gene>
    <name evidence="4" type="ORF">LHJ74_20855</name>
</gene>
<dbReference type="Proteomes" id="UP001156389">
    <property type="component" value="Unassembled WGS sequence"/>
</dbReference>
<name>A0ABT2JXC7_9ACTN</name>
<evidence type="ECO:0000313" key="5">
    <source>
        <dbReference type="Proteomes" id="UP001156389"/>
    </source>
</evidence>
<feature type="compositionally biased region" description="Gly residues" evidence="1">
    <location>
        <begin position="94"/>
        <end position="104"/>
    </location>
</feature>
<comment type="caution">
    <text evidence="4">The sequence shown here is derived from an EMBL/GenBank/DDBJ whole genome shotgun (WGS) entry which is preliminary data.</text>
</comment>
<feature type="region of interest" description="Disordered" evidence="1">
    <location>
        <begin position="31"/>
        <end position="161"/>
    </location>
</feature>
<feature type="transmembrane region" description="Helical" evidence="2">
    <location>
        <begin position="358"/>
        <end position="379"/>
    </location>
</feature>
<feature type="compositionally biased region" description="Basic and acidic residues" evidence="1">
    <location>
        <begin position="338"/>
        <end position="348"/>
    </location>
</feature>
<keyword evidence="5" id="KW-1185">Reference proteome</keyword>
<evidence type="ECO:0000313" key="4">
    <source>
        <dbReference type="EMBL" id="MCT2592323.1"/>
    </source>
</evidence>
<feature type="compositionally biased region" description="Low complexity" evidence="1">
    <location>
        <begin position="31"/>
        <end position="44"/>
    </location>
</feature>
<dbReference type="EMBL" id="JAJAGO010000009">
    <property type="protein sequence ID" value="MCT2592323.1"/>
    <property type="molecule type" value="Genomic_DNA"/>
</dbReference>
<keyword evidence="2" id="KW-0472">Membrane</keyword>
<evidence type="ECO:0000256" key="2">
    <source>
        <dbReference type="SAM" id="Phobius"/>
    </source>
</evidence>
<dbReference type="NCBIfam" id="TIGR01167">
    <property type="entry name" value="LPXTG_anchor"/>
    <property type="match status" value="1"/>
</dbReference>
<keyword evidence="3" id="KW-0732">Signal</keyword>
<dbReference type="RefSeq" id="WP_260219632.1">
    <property type="nucleotide sequence ID" value="NZ_JAJAGO010000009.1"/>
</dbReference>
<sequence>MRIRRALAVAAATAVIAPAALLAAPAAYATTDGGAGDSTSTGETTAGGGDSGGEAAAGADGGSDGSTGETTTGDTTGETTTGEATTGDTSGDATTGGGDDGGADTGETNGGTETDGGADGGADGGTGADGGADGGADTEGSSGEPGTSPSPSPSESEPPLCEDVSLDAKIDTKLIGLPGKVVAGSGWEDFTFRVTNNSDRTMKSVEVFADVETTDGKSGDLTTDQVTLQWFDDEADAWVDISDTLGYFGAAQNLKPGTYAGAKMRLKIDKSAPAGEGLLFTTGLHVPDSGDCEFGEWMQYEFDVLAAGASPGKVDDAKGEENKDKKKANRPTPQGGSKELKTLPEKGELAATGSSSQLPMFALAGGAAIALGAGGMFIVRRRKDADEGAGSGSTA</sequence>
<feature type="region of interest" description="Disordered" evidence="1">
    <location>
        <begin position="311"/>
        <end position="355"/>
    </location>
</feature>
<keyword evidence="2" id="KW-1133">Transmembrane helix</keyword>
<feature type="compositionally biased region" description="Low complexity" evidence="1">
    <location>
        <begin position="138"/>
        <end position="159"/>
    </location>
</feature>
<feature type="compositionally biased region" description="Basic and acidic residues" evidence="1">
    <location>
        <begin position="313"/>
        <end position="324"/>
    </location>
</feature>
<accession>A0ABT2JXC7</accession>
<reference evidence="4 5" key="1">
    <citation type="submission" date="2021-10" db="EMBL/GenBank/DDBJ databases">
        <title>Streptomyces gossypii sp. nov., isolated from soil collected from cotton field.</title>
        <authorList>
            <person name="Ge X."/>
            <person name="Chen X."/>
            <person name="Liu W."/>
        </authorList>
    </citation>
    <scope>NUCLEOTIDE SEQUENCE [LARGE SCALE GENOMIC DNA]</scope>
    <source>
        <strain evidence="4 5">N2-109</strain>
    </source>
</reference>
<proteinExistence type="predicted"/>
<feature type="signal peptide" evidence="3">
    <location>
        <begin position="1"/>
        <end position="29"/>
    </location>
</feature>
<protein>
    <submittedName>
        <fullName evidence="4">LPXTG cell wall anchor domain-containing protein</fullName>
    </submittedName>
</protein>
<organism evidence="4 5">
    <name type="scientific">Streptomyces gossypii</name>
    <dbReference type="NCBI Taxonomy" id="2883101"/>
    <lineage>
        <taxon>Bacteria</taxon>
        <taxon>Bacillati</taxon>
        <taxon>Actinomycetota</taxon>
        <taxon>Actinomycetes</taxon>
        <taxon>Kitasatosporales</taxon>
        <taxon>Streptomycetaceae</taxon>
        <taxon>Streptomyces</taxon>
    </lineage>
</organism>
<evidence type="ECO:0000256" key="3">
    <source>
        <dbReference type="SAM" id="SignalP"/>
    </source>
</evidence>
<keyword evidence="2" id="KW-0812">Transmembrane</keyword>